<organism evidence="3 4">
    <name type="scientific">Cyclotella cryptica</name>
    <dbReference type="NCBI Taxonomy" id="29204"/>
    <lineage>
        <taxon>Eukaryota</taxon>
        <taxon>Sar</taxon>
        <taxon>Stramenopiles</taxon>
        <taxon>Ochrophyta</taxon>
        <taxon>Bacillariophyta</taxon>
        <taxon>Coscinodiscophyceae</taxon>
        <taxon>Thalassiosirophycidae</taxon>
        <taxon>Stephanodiscales</taxon>
        <taxon>Stephanodiscaceae</taxon>
        <taxon>Cyclotella</taxon>
    </lineage>
</organism>
<dbReference type="InterPro" id="IPR013857">
    <property type="entry name" value="NADH-UbQ_OxRdtase-assoc_prot30"/>
</dbReference>
<dbReference type="PANTHER" id="PTHR13194">
    <property type="entry name" value="COMPLEX I INTERMEDIATE-ASSOCIATED PROTEIN 30"/>
    <property type="match status" value="1"/>
</dbReference>
<dbReference type="InterPro" id="IPR008979">
    <property type="entry name" value="Galactose-bd-like_sf"/>
</dbReference>
<gene>
    <name evidence="3" type="ORF">HJC23_011676</name>
</gene>
<comment type="caution">
    <text evidence="3">The sequence shown here is derived from an EMBL/GenBank/DDBJ whole genome shotgun (WGS) entry which is preliminary data.</text>
</comment>
<protein>
    <recommendedName>
        <fullName evidence="2">NADH:ubiquinone oxidoreductase intermediate-associated protein 30 domain-containing protein</fullName>
    </recommendedName>
</protein>
<keyword evidence="4" id="KW-1185">Reference proteome</keyword>
<dbReference type="AlphaFoldDB" id="A0ABD3QJ27"/>
<dbReference type="Pfam" id="PF08547">
    <property type="entry name" value="CIA30"/>
    <property type="match status" value="1"/>
</dbReference>
<evidence type="ECO:0000259" key="2">
    <source>
        <dbReference type="Pfam" id="PF08547"/>
    </source>
</evidence>
<sequence length="310" mass="34646">MKLHRVAALLVTQASEAFFHRSPFLRQRHYSTSPLKMNSTTSDLNQVKQRIIKAISIGATAYNSGDVQKCATIYTETAREISPLLPRVFQSKLQDEVGDDNCDRTMDTNYDAKAWALRRIFDSILDHQLPVVPQNYIGDKNISFEPFTPAQLGQPIKVMDNVMGGISNGTWDPDSNSFSGVTSLANNGGFASIRWRFASTQNWSYAKGIYIKGLTHSTPEEHTFSILLKDDMCERIRFANFKVVFANPEKVDQPLLIPFSVFNQMEQMGSALVGSPAFNPVAVTEIGLMAIKPTVVGDFWLGFSEWGLYT</sequence>
<feature type="domain" description="NADH:ubiquinone oxidoreductase intermediate-associated protein 30" evidence="2">
    <location>
        <begin position="158"/>
        <end position="301"/>
    </location>
</feature>
<dbReference type="InterPro" id="IPR039131">
    <property type="entry name" value="NDUFAF1"/>
</dbReference>
<comment type="similarity">
    <text evidence="1">Belongs to the CIA30 family.</text>
</comment>
<evidence type="ECO:0000313" key="3">
    <source>
        <dbReference type="EMBL" id="KAL3800439.1"/>
    </source>
</evidence>
<dbReference type="EMBL" id="JABMIG020000032">
    <property type="protein sequence ID" value="KAL3800439.1"/>
    <property type="molecule type" value="Genomic_DNA"/>
</dbReference>
<accession>A0ABD3QJ27</accession>
<proteinExistence type="inferred from homology"/>
<name>A0ABD3QJ27_9STRA</name>
<dbReference type="SUPFAM" id="SSF49785">
    <property type="entry name" value="Galactose-binding domain-like"/>
    <property type="match status" value="1"/>
</dbReference>
<evidence type="ECO:0000313" key="4">
    <source>
        <dbReference type="Proteomes" id="UP001516023"/>
    </source>
</evidence>
<dbReference type="Proteomes" id="UP001516023">
    <property type="component" value="Unassembled WGS sequence"/>
</dbReference>
<reference evidence="3 4" key="1">
    <citation type="journal article" date="2020" name="G3 (Bethesda)">
        <title>Improved Reference Genome for Cyclotella cryptica CCMP332, a Model for Cell Wall Morphogenesis, Salinity Adaptation, and Lipid Production in Diatoms (Bacillariophyta).</title>
        <authorList>
            <person name="Roberts W.R."/>
            <person name="Downey K.M."/>
            <person name="Ruck E.C."/>
            <person name="Traller J.C."/>
            <person name="Alverson A.J."/>
        </authorList>
    </citation>
    <scope>NUCLEOTIDE SEQUENCE [LARGE SCALE GENOMIC DNA]</scope>
    <source>
        <strain evidence="3 4">CCMP332</strain>
    </source>
</reference>
<evidence type="ECO:0000256" key="1">
    <source>
        <dbReference type="ARBA" id="ARBA00007884"/>
    </source>
</evidence>
<dbReference type="PANTHER" id="PTHR13194:SF19">
    <property type="entry name" value="NAD(P)-BINDING ROSSMANN-FOLD SUPERFAMILY PROTEIN"/>
    <property type="match status" value="1"/>
</dbReference>